<reference evidence="1" key="2">
    <citation type="journal article" date="2015" name="Data Brief">
        <title>Shoot transcriptome of the giant reed, Arundo donax.</title>
        <authorList>
            <person name="Barrero R.A."/>
            <person name="Guerrero F.D."/>
            <person name="Moolhuijzen P."/>
            <person name="Goolsby J.A."/>
            <person name="Tidwell J."/>
            <person name="Bellgard S.E."/>
            <person name="Bellgard M.I."/>
        </authorList>
    </citation>
    <scope>NUCLEOTIDE SEQUENCE</scope>
    <source>
        <tissue evidence="1">Shoot tissue taken approximately 20 cm above the soil surface</tissue>
    </source>
</reference>
<accession>A0A0A9QHF5</accession>
<dbReference type="AlphaFoldDB" id="A0A0A9QHF5"/>
<evidence type="ECO:0000313" key="1">
    <source>
        <dbReference type="EMBL" id="JAD52627.1"/>
    </source>
</evidence>
<dbReference type="EMBL" id="GBRH01245268">
    <property type="protein sequence ID" value="JAD52627.1"/>
    <property type="molecule type" value="Transcribed_RNA"/>
</dbReference>
<protein>
    <submittedName>
        <fullName evidence="1">Uncharacterized protein</fullName>
    </submittedName>
</protein>
<name>A0A0A9QHF5_ARUDO</name>
<reference evidence="1" key="1">
    <citation type="submission" date="2014-09" db="EMBL/GenBank/DDBJ databases">
        <authorList>
            <person name="Magalhaes I.L.F."/>
            <person name="Oliveira U."/>
            <person name="Santos F.R."/>
            <person name="Vidigal T.H.D.A."/>
            <person name="Brescovit A.D."/>
            <person name="Santos A.J."/>
        </authorList>
    </citation>
    <scope>NUCLEOTIDE SEQUENCE</scope>
    <source>
        <tissue evidence="1">Shoot tissue taken approximately 20 cm above the soil surface</tissue>
    </source>
</reference>
<organism evidence="1">
    <name type="scientific">Arundo donax</name>
    <name type="common">Giant reed</name>
    <name type="synonym">Donax arundinaceus</name>
    <dbReference type="NCBI Taxonomy" id="35708"/>
    <lineage>
        <taxon>Eukaryota</taxon>
        <taxon>Viridiplantae</taxon>
        <taxon>Streptophyta</taxon>
        <taxon>Embryophyta</taxon>
        <taxon>Tracheophyta</taxon>
        <taxon>Spermatophyta</taxon>
        <taxon>Magnoliopsida</taxon>
        <taxon>Liliopsida</taxon>
        <taxon>Poales</taxon>
        <taxon>Poaceae</taxon>
        <taxon>PACMAD clade</taxon>
        <taxon>Arundinoideae</taxon>
        <taxon>Arundineae</taxon>
        <taxon>Arundo</taxon>
    </lineage>
</organism>
<proteinExistence type="predicted"/>
<sequence length="24" mass="2625">MVELGNLTVEICKFDSVVLAQRCG</sequence>